<dbReference type="PANTHER" id="PTHR10605:SF56">
    <property type="entry name" value="BIFUNCTIONAL HEPARAN SULFATE N-DEACETYLASE_N-SULFOTRANSFERASE"/>
    <property type="match status" value="1"/>
</dbReference>
<dbReference type="InterPro" id="IPR037359">
    <property type="entry name" value="NST/OST"/>
</dbReference>
<dbReference type="Gene3D" id="3.40.50.300">
    <property type="entry name" value="P-loop containing nucleotide triphosphate hydrolases"/>
    <property type="match status" value="1"/>
</dbReference>
<accession>A0A4R1BGI5</accession>
<dbReference type="OrthoDB" id="9075305at2"/>
<gene>
    <name evidence="4" type="ORF">EZJ19_05210</name>
</gene>
<dbReference type="RefSeq" id="WP_131445231.1">
    <property type="nucleotide sequence ID" value="NZ_SJZB01000018.1"/>
</dbReference>
<proteinExistence type="predicted"/>
<evidence type="ECO:0000256" key="1">
    <source>
        <dbReference type="ARBA" id="ARBA00022679"/>
    </source>
</evidence>
<dbReference type="PANTHER" id="PTHR10605">
    <property type="entry name" value="HEPARAN SULFATE SULFOTRANSFERASE"/>
    <property type="match status" value="1"/>
</dbReference>
<evidence type="ECO:0000256" key="2">
    <source>
        <dbReference type="ARBA" id="ARBA00023180"/>
    </source>
</evidence>
<evidence type="ECO:0000313" key="5">
    <source>
        <dbReference type="Proteomes" id="UP000295443"/>
    </source>
</evidence>
<name>A0A4R1BGI5_9PROT</name>
<dbReference type="Proteomes" id="UP000295443">
    <property type="component" value="Unassembled WGS sequence"/>
</dbReference>
<keyword evidence="1" id="KW-0808">Transferase</keyword>
<reference evidence="4 5" key="1">
    <citation type="submission" date="2019-03" db="EMBL/GenBank/DDBJ databases">
        <title>Genome sequence of Thiobacillaceae bacterium LSR1, a sulfur-oxidizing bacterium isolated from freshwater sediment.</title>
        <authorList>
            <person name="Li S."/>
        </authorList>
    </citation>
    <scope>NUCLEOTIDE SEQUENCE [LARGE SCALE GENOMIC DNA]</scope>
    <source>
        <strain evidence="4 5">LSR1</strain>
    </source>
</reference>
<dbReference type="SUPFAM" id="SSF52540">
    <property type="entry name" value="P-loop containing nucleoside triphosphate hydrolases"/>
    <property type="match status" value="1"/>
</dbReference>
<organism evidence="4 5">
    <name type="scientific">Parasulfuritortus cantonensis</name>
    <dbReference type="NCBI Taxonomy" id="2528202"/>
    <lineage>
        <taxon>Bacteria</taxon>
        <taxon>Pseudomonadati</taxon>
        <taxon>Pseudomonadota</taxon>
        <taxon>Betaproteobacteria</taxon>
        <taxon>Nitrosomonadales</taxon>
        <taxon>Thiobacillaceae</taxon>
        <taxon>Parasulfuritortus</taxon>
    </lineage>
</organism>
<sequence length="278" mass="31835">MNLARLARRLVERPHLPDFLVIGAQKAGTTSLHKYLRRHPGLVGSKPKELHYFDRDIHAGMTLDAYRRHFVGPRGRLYFESTPAYLYAPDAAEHIHAGLPEVKLVVMLRDPVKRAYSAWNHYRLQFEQGAVTAPAETAARHPGDRLYETFFAGRSSFPDFRACLDLELEMIERGAGCEPAILRRGLYLPQLERYWRLFGRDRMLVLGFRDLVERPVDTLAGVTRFIGAAALDWGRFDYRPENARPYAAAMADADARFLAEYYRQANADLFEAIGPLNW</sequence>
<evidence type="ECO:0000313" key="4">
    <source>
        <dbReference type="EMBL" id="TCJ16303.1"/>
    </source>
</evidence>
<dbReference type="Pfam" id="PF00685">
    <property type="entry name" value="Sulfotransfer_1"/>
    <property type="match status" value="1"/>
</dbReference>
<protein>
    <recommendedName>
        <fullName evidence="3">Sulfotransferase domain-containing protein</fullName>
    </recommendedName>
</protein>
<comment type="caution">
    <text evidence="4">The sequence shown here is derived from an EMBL/GenBank/DDBJ whole genome shotgun (WGS) entry which is preliminary data.</text>
</comment>
<dbReference type="EMBL" id="SJZB01000018">
    <property type="protein sequence ID" value="TCJ16303.1"/>
    <property type="molecule type" value="Genomic_DNA"/>
</dbReference>
<dbReference type="GO" id="GO:0019213">
    <property type="term" value="F:deacetylase activity"/>
    <property type="evidence" value="ECO:0007669"/>
    <property type="project" value="TreeGrafter"/>
</dbReference>
<keyword evidence="5" id="KW-1185">Reference proteome</keyword>
<dbReference type="InterPro" id="IPR027417">
    <property type="entry name" value="P-loop_NTPase"/>
</dbReference>
<keyword evidence="2" id="KW-0325">Glycoprotein</keyword>
<dbReference type="InterPro" id="IPR000863">
    <property type="entry name" value="Sulfotransferase_dom"/>
</dbReference>
<dbReference type="GO" id="GO:0015016">
    <property type="term" value="F:heparan sulfate N-sulfotransferase activity"/>
    <property type="evidence" value="ECO:0007669"/>
    <property type="project" value="TreeGrafter"/>
</dbReference>
<dbReference type="AlphaFoldDB" id="A0A4R1BGI5"/>
<evidence type="ECO:0000259" key="3">
    <source>
        <dbReference type="Pfam" id="PF00685"/>
    </source>
</evidence>
<feature type="domain" description="Sulfotransferase" evidence="3">
    <location>
        <begin position="17"/>
        <end position="229"/>
    </location>
</feature>